<dbReference type="AlphaFoldDB" id="A0A919BHF7"/>
<evidence type="ECO:0000259" key="1">
    <source>
        <dbReference type="Pfam" id="PF08279"/>
    </source>
</evidence>
<evidence type="ECO:0000313" key="3">
    <source>
        <dbReference type="EMBL" id="GHF89235.1"/>
    </source>
</evidence>
<proteinExistence type="predicted"/>
<evidence type="ECO:0000313" key="4">
    <source>
        <dbReference type="Proteomes" id="UP000623842"/>
    </source>
</evidence>
<dbReference type="InterPro" id="IPR026881">
    <property type="entry name" value="WYL_dom"/>
</dbReference>
<dbReference type="PANTHER" id="PTHR34580:SF3">
    <property type="entry name" value="PROTEIN PAFB"/>
    <property type="match status" value="1"/>
</dbReference>
<dbReference type="EMBL" id="BNCK01000003">
    <property type="protein sequence ID" value="GHF89235.1"/>
    <property type="molecule type" value="Genomic_DNA"/>
</dbReference>
<dbReference type="InterPro" id="IPR051534">
    <property type="entry name" value="CBASS_pafABC_assoc_protein"/>
</dbReference>
<keyword evidence="4" id="KW-1185">Reference proteome</keyword>
<dbReference type="GO" id="GO:0003677">
    <property type="term" value="F:DNA binding"/>
    <property type="evidence" value="ECO:0007669"/>
    <property type="project" value="UniProtKB-KW"/>
</dbReference>
<dbReference type="Proteomes" id="UP000623842">
    <property type="component" value="Unassembled WGS sequence"/>
</dbReference>
<protein>
    <submittedName>
        <fullName evidence="3">DNA-binding transcriptional regulator</fullName>
    </submittedName>
</protein>
<name>A0A919BHF7_9GAMM</name>
<reference evidence="3" key="2">
    <citation type="submission" date="2020-09" db="EMBL/GenBank/DDBJ databases">
        <authorList>
            <person name="Sun Q."/>
            <person name="Kim S."/>
        </authorList>
    </citation>
    <scope>NUCLEOTIDE SEQUENCE</scope>
    <source>
        <strain evidence="3">KCTC 42731</strain>
    </source>
</reference>
<dbReference type="InterPro" id="IPR013196">
    <property type="entry name" value="HTH_11"/>
</dbReference>
<dbReference type="InterPro" id="IPR036390">
    <property type="entry name" value="WH_DNA-bd_sf"/>
</dbReference>
<dbReference type="Pfam" id="PF13280">
    <property type="entry name" value="WYL"/>
    <property type="match status" value="1"/>
</dbReference>
<dbReference type="InterPro" id="IPR036388">
    <property type="entry name" value="WH-like_DNA-bd_sf"/>
</dbReference>
<dbReference type="RefSeq" id="WP_189769092.1">
    <property type="nucleotide sequence ID" value="NZ_BNCK01000003.1"/>
</dbReference>
<feature type="domain" description="WYL" evidence="2">
    <location>
        <begin position="139"/>
        <end position="203"/>
    </location>
</feature>
<dbReference type="SUPFAM" id="SSF46785">
    <property type="entry name" value="Winged helix' DNA-binding domain"/>
    <property type="match status" value="1"/>
</dbReference>
<feature type="domain" description="Helix-turn-helix type 11" evidence="1">
    <location>
        <begin position="6"/>
        <end position="60"/>
    </location>
</feature>
<reference evidence="3" key="1">
    <citation type="journal article" date="2014" name="Int. J. Syst. Evol. Microbiol.">
        <title>Complete genome sequence of Corynebacterium casei LMG S-19264T (=DSM 44701T), isolated from a smear-ripened cheese.</title>
        <authorList>
            <consortium name="US DOE Joint Genome Institute (JGI-PGF)"/>
            <person name="Walter F."/>
            <person name="Albersmeier A."/>
            <person name="Kalinowski J."/>
            <person name="Ruckert C."/>
        </authorList>
    </citation>
    <scope>NUCLEOTIDE SEQUENCE</scope>
    <source>
        <strain evidence="3">KCTC 42731</strain>
    </source>
</reference>
<dbReference type="Gene3D" id="1.10.10.10">
    <property type="entry name" value="Winged helix-like DNA-binding domain superfamily/Winged helix DNA-binding domain"/>
    <property type="match status" value="1"/>
</dbReference>
<accession>A0A919BHF7</accession>
<sequence>MRKAERLFQLVTLLRGRRLAITAKQLSETLEVSERTIYRDIQALMLSGVPIEGEAGIGYRLDRHFELPPLMFTSEELLALILGSKMVKTWGDSVAARGAVSALDKITAILPERLKQQDQSELLLVPEFLQNKNLAQLASDLRAAVESCLTINIEYQDEQKRFSSRNIEPLGLVYWGGKWTLIAFCLLRQDYREFRIDRIVSLTCLDIQFEKLETKSLKHYLSQFACHS</sequence>
<evidence type="ECO:0000259" key="2">
    <source>
        <dbReference type="Pfam" id="PF13280"/>
    </source>
</evidence>
<dbReference type="Pfam" id="PF08279">
    <property type="entry name" value="HTH_11"/>
    <property type="match status" value="1"/>
</dbReference>
<gene>
    <name evidence="3" type="ORF">GCM10017161_16330</name>
</gene>
<keyword evidence="3" id="KW-0238">DNA-binding</keyword>
<organism evidence="3 4">
    <name type="scientific">Thalassotalea marina</name>
    <dbReference type="NCBI Taxonomy" id="1673741"/>
    <lineage>
        <taxon>Bacteria</taxon>
        <taxon>Pseudomonadati</taxon>
        <taxon>Pseudomonadota</taxon>
        <taxon>Gammaproteobacteria</taxon>
        <taxon>Alteromonadales</taxon>
        <taxon>Colwelliaceae</taxon>
        <taxon>Thalassotalea</taxon>
    </lineage>
</organism>
<dbReference type="PANTHER" id="PTHR34580">
    <property type="match status" value="1"/>
</dbReference>
<dbReference type="PROSITE" id="PS52050">
    <property type="entry name" value="WYL"/>
    <property type="match status" value="1"/>
</dbReference>
<comment type="caution">
    <text evidence="3">The sequence shown here is derived from an EMBL/GenBank/DDBJ whole genome shotgun (WGS) entry which is preliminary data.</text>
</comment>